<keyword evidence="5" id="KW-0663">Pyridoxal phosphate</keyword>
<dbReference type="CDD" id="cd00609">
    <property type="entry name" value="AAT_like"/>
    <property type="match status" value="1"/>
</dbReference>
<keyword evidence="3 8" id="KW-0032">Aminotransferase</keyword>
<comment type="similarity">
    <text evidence="2">Belongs to the class-I pyridoxal-phosphate-dependent aminotransferase family.</text>
</comment>
<evidence type="ECO:0000259" key="7">
    <source>
        <dbReference type="Pfam" id="PF00155"/>
    </source>
</evidence>
<dbReference type="PANTHER" id="PTHR46383">
    <property type="entry name" value="ASPARTATE AMINOTRANSFERASE"/>
    <property type="match status" value="1"/>
</dbReference>
<dbReference type="Gene3D" id="3.40.640.10">
    <property type="entry name" value="Type I PLP-dependent aspartate aminotransferase-like (Major domain)"/>
    <property type="match status" value="1"/>
</dbReference>
<dbReference type="InterPro" id="IPR004839">
    <property type="entry name" value="Aminotransferase_I/II_large"/>
</dbReference>
<keyword evidence="9" id="KW-1185">Reference proteome</keyword>
<evidence type="ECO:0000256" key="3">
    <source>
        <dbReference type="ARBA" id="ARBA00022576"/>
    </source>
</evidence>
<protein>
    <submittedName>
        <fullName evidence="8">Putative aminotransferase YugH</fullName>
    </submittedName>
</protein>
<sequence length="421" mass="45760">MAFVTPTQIRAGNAQRSHKRPPVCTRMTISPPASFAAGVETLQNEGAYAVMAAAKALEQRTGKDVIHLEIGQPGFDTPQPIVEAGVQALQSGQTRYSNPAGISSLRHEIARFARDQRGISWCEEANVVVGPGAKPALFFACLALVRGSHDRVIIPDPGFPTYNAMVQVAGGTAVPVKLRTDQRGYNMKALREAVDEDTRVVVVNSPGNPTGGVMPEDDLAELAALAREKDFWVISDEIYAQLCYEDRYVSIGSMEGMADRTVVVDGFSKSYCMTGWRLGWGIMPKRLAERVELLLVHSVGCTATFVQQGGVAALQKASQQVDEVREIYRARRDLVVKGLNAMAGVRCEVPQGAFYAWADVSALGIPVRELAKRLLEEGYVAVLPGTDFGEQGEGFLRLSYVSEEAALKEGLRRMGSMLKRL</sequence>
<evidence type="ECO:0000256" key="6">
    <source>
        <dbReference type="SAM" id="MobiDB-lite"/>
    </source>
</evidence>
<dbReference type="InterPro" id="IPR015421">
    <property type="entry name" value="PyrdxlP-dep_Trfase_major"/>
</dbReference>
<proteinExistence type="inferred from homology"/>
<dbReference type="PANTHER" id="PTHR46383:SF1">
    <property type="entry name" value="ASPARTATE AMINOTRANSFERASE"/>
    <property type="match status" value="1"/>
</dbReference>
<evidence type="ECO:0000313" key="9">
    <source>
        <dbReference type="Proteomes" id="UP000247409"/>
    </source>
</evidence>
<dbReference type="STRING" id="448386.A0A2V3IL87"/>
<evidence type="ECO:0000256" key="4">
    <source>
        <dbReference type="ARBA" id="ARBA00022679"/>
    </source>
</evidence>
<dbReference type="InterPro" id="IPR015424">
    <property type="entry name" value="PyrdxlP-dep_Trfase"/>
</dbReference>
<evidence type="ECO:0000256" key="1">
    <source>
        <dbReference type="ARBA" id="ARBA00001933"/>
    </source>
</evidence>
<dbReference type="InterPro" id="IPR015422">
    <property type="entry name" value="PyrdxlP-dep_Trfase_small"/>
</dbReference>
<dbReference type="InterPro" id="IPR050596">
    <property type="entry name" value="AspAT/PAT-like"/>
</dbReference>
<name>A0A2V3IL87_9FLOR</name>
<dbReference type="AlphaFoldDB" id="A0A2V3IL87"/>
<dbReference type="OrthoDB" id="2414662at2759"/>
<dbReference type="Proteomes" id="UP000247409">
    <property type="component" value="Unassembled WGS sequence"/>
</dbReference>
<reference evidence="8 9" key="1">
    <citation type="journal article" date="2018" name="Mol. Biol. Evol.">
        <title>Analysis of the draft genome of the red seaweed Gracilariopsis chorda provides insights into genome size evolution in Rhodophyta.</title>
        <authorList>
            <person name="Lee J."/>
            <person name="Yang E.C."/>
            <person name="Graf L."/>
            <person name="Yang J.H."/>
            <person name="Qiu H."/>
            <person name="Zel Zion U."/>
            <person name="Chan C.X."/>
            <person name="Stephens T.G."/>
            <person name="Weber A.P.M."/>
            <person name="Boo G.H."/>
            <person name="Boo S.M."/>
            <person name="Kim K.M."/>
            <person name="Shin Y."/>
            <person name="Jung M."/>
            <person name="Lee S.J."/>
            <person name="Yim H.S."/>
            <person name="Lee J.H."/>
            <person name="Bhattacharya D."/>
            <person name="Yoon H.S."/>
        </authorList>
    </citation>
    <scope>NUCLEOTIDE SEQUENCE [LARGE SCALE GENOMIC DNA]</scope>
    <source>
        <strain evidence="8 9">SKKU-2015</strain>
        <tissue evidence="8">Whole body</tissue>
    </source>
</reference>
<evidence type="ECO:0000256" key="5">
    <source>
        <dbReference type="ARBA" id="ARBA00022898"/>
    </source>
</evidence>
<feature type="region of interest" description="Disordered" evidence="6">
    <location>
        <begin position="1"/>
        <end position="21"/>
    </location>
</feature>
<dbReference type="Gene3D" id="3.90.1150.10">
    <property type="entry name" value="Aspartate Aminotransferase, domain 1"/>
    <property type="match status" value="1"/>
</dbReference>
<dbReference type="Pfam" id="PF00155">
    <property type="entry name" value="Aminotran_1_2"/>
    <property type="match status" value="1"/>
</dbReference>
<organism evidence="8 9">
    <name type="scientific">Gracilariopsis chorda</name>
    <dbReference type="NCBI Taxonomy" id="448386"/>
    <lineage>
        <taxon>Eukaryota</taxon>
        <taxon>Rhodophyta</taxon>
        <taxon>Florideophyceae</taxon>
        <taxon>Rhodymeniophycidae</taxon>
        <taxon>Gracilariales</taxon>
        <taxon>Gracilariaceae</taxon>
        <taxon>Gracilariopsis</taxon>
    </lineage>
</organism>
<gene>
    <name evidence="8" type="ORF">BWQ96_07470</name>
</gene>
<comment type="cofactor">
    <cofactor evidence="1">
        <name>pyridoxal 5'-phosphate</name>
        <dbReference type="ChEBI" id="CHEBI:597326"/>
    </cofactor>
</comment>
<dbReference type="GO" id="GO:0008483">
    <property type="term" value="F:transaminase activity"/>
    <property type="evidence" value="ECO:0007669"/>
    <property type="project" value="UniProtKB-KW"/>
</dbReference>
<dbReference type="GO" id="GO:0030170">
    <property type="term" value="F:pyridoxal phosphate binding"/>
    <property type="evidence" value="ECO:0007669"/>
    <property type="project" value="InterPro"/>
</dbReference>
<accession>A0A2V3IL87</accession>
<evidence type="ECO:0000313" key="8">
    <source>
        <dbReference type="EMBL" id="PXF42819.1"/>
    </source>
</evidence>
<dbReference type="EMBL" id="NBIV01000149">
    <property type="protein sequence ID" value="PXF42819.1"/>
    <property type="molecule type" value="Genomic_DNA"/>
</dbReference>
<evidence type="ECO:0000256" key="2">
    <source>
        <dbReference type="ARBA" id="ARBA00007441"/>
    </source>
</evidence>
<keyword evidence="4 8" id="KW-0808">Transferase</keyword>
<dbReference type="SUPFAM" id="SSF53383">
    <property type="entry name" value="PLP-dependent transferases"/>
    <property type="match status" value="1"/>
</dbReference>
<feature type="domain" description="Aminotransferase class I/classII large" evidence="7">
    <location>
        <begin position="63"/>
        <end position="412"/>
    </location>
</feature>
<dbReference type="GO" id="GO:0006520">
    <property type="term" value="P:amino acid metabolic process"/>
    <property type="evidence" value="ECO:0007669"/>
    <property type="project" value="InterPro"/>
</dbReference>
<comment type="caution">
    <text evidence="8">The sequence shown here is derived from an EMBL/GenBank/DDBJ whole genome shotgun (WGS) entry which is preliminary data.</text>
</comment>
<feature type="compositionally biased region" description="Polar residues" evidence="6">
    <location>
        <begin position="1"/>
        <end position="10"/>
    </location>
</feature>